<reference evidence="2 3" key="1">
    <citation type="journal article" date="2019" name="Int. J. Syst. Evol. Microbiol.">
        <title>The Global Catalogue of Microorganisms (GCM) 10K type strain sequencing project: providing services to taxonomists for standard genome sequencing and annotation.</title>
        <authorList>
            <consortium name="The Broad Institute Genomics Platform"/>
            <consortium name="The Broad Institute Genome Sequencing Center for Infectious Disease"/>
            <person name="Wu L."/>
            <person name="Ma J."/>
        </authorList>
    </citation>
    <scope>NUCLEOTIDE SEQUENCE [LARGE SCALE GENOMIC DNA]</scope>
    <source>
        <strain evidence="2 3">JCM 16014</strain>
    </source>
</reference>
<comment type="caution">
    <text evidence="2">The sequence shown here is derived from an EMBL/GenBank/DDBJ whole genome shotgun (WGS) entry which is preliminary data.</text>
</comment>
<evidence type="ECO:0000313" key="3">
    <source>
        <dbReference type="Proteomes" id="UP001500751"/>
    </source>
</evidence>
<feature type="compositionally biased region" description="Low complexity" evidence="1">
    <location>
        <begin position="137"/>
        <end position="161"/>
    </location>
</feature>
<accession>A0ABN2TQY2</accession>
<proteinExistence type="predicted"/>
<evidence type="ECO:0000313" key="2">
    <source>
        <dbReference type="EMBL" id="GAA2017057.1"/>
    </source>
</evidence>
<evidence type="ECO:0000256" key="1">
    <source>
        <dbReference type="SAM" id="MobiDB-lite"/>
    </source>
</evidence>
<keyword evidence="3" id="KW-1185">Reference proteome</keyword>
<dbReference type="EMBL" id="BAAAQN010000004">
    <property type="protein sequence ID" value="GAA2017057.1"/>
    <property type="molecule type" value="Genomic_DNA"/>
</dbReference>
<gene>
    <name evidence="2" type="ORF">GCM10009839_11020</name>
</gene>
<feature type="compositionally biased region" description="Pro residues" evidence="1">
    <location>
        <begin position="162"/>
        <end position="175"/>
    </location>
</feature>
<dbReference type="Proteomes" id="UP001500751">
    <property type="component" value="Unassembled WGS sequence"/>
</dbReference>
<protein>
    <submittedName>
        <fullName evidence="2">Uncharacterized protein</fullName>
    </submittedName>
</protein>
<feature type="region of interest" description="Disordered" evidence="1">
    <location>
        <begin position="137"/>
        <end position="186"/>
    </location>
</feature>
<name>A0ABN2TQY2_9ACTN</name>
<organism evidence="2 3">
    <name type="scientific">Catenulispora yoronensis</name>
    <dbReference type="NCBI Taxonomy" id="450799"/>
    <lineage>
        <taxon>Bacteria</taxon>
        <taxon>Bacillati</taxon>
        <taxon>Actinomycetota</taxon>
        <taxon>Actinomycetes</taxon>
        <taxon>Catenulisporales</taxon>
        <taxon>Catenulisporaceae</taxon>
        <taxon>Catenulispora</taxon>
    </lineage>
</organism>
<sequence length="186" mass="18671">MTVSTVADRTPELRRHLLPTLDAATAAVREAHETARAVGDSLLACRHLPGEVFGYAPEVSGAAARLAGATRGVVAAVRVATADPSPESLRDLHRAMGEVGDAVVAARGAIEQLRTAAGWFGPQIHTAALRPALEPAAGSAAGPALKPAAGPALKPAAGPSSQPAPPPPLPPPPPAASRWFSGPPAS</sequence>